<feature type="signal peptide" evidence="1">
    <location>
        <begin position="1"/>
        <end position="19"/>
    </location>
</feature>
<dbReference type="AlphaFoldDB" id="A0A6A6D0E6"/>
<evidence type="ECO:0000256" key="1">
    <source>
        <dbReference type="SAM" id="SignalP"/>
    </source>
</evidence>
<feature type="chain" id="PRO_5025379996" description="FAS1 domain-containing protein" evidence="1">
    <location>
        <begin position="20"/>
        <end position="312"/>
    </location>
</feature>
<evidence type="ECO:0000313" key="4">
    <source>
        <dbReference type="Proteomes" id="UP000799537"/>
    </source>
</evidence>
<dbReference type="SUPFAM" id="SSF82153">
    <property type="entry name" value="FAS1 domain"/>
    <property type="match status" value="2"/>
</dbReference>
<dbReference type="GO" id="GO:0000329">
    <property type="term" value="C:fungal-type vacuole membrane"/>
    <property type="evidence" value="ECO:0007669"/>
    <property type="project" value="TreeGrafter"/>
</dbReference>
<dbReference type="InterPro" id="IPR036378">
    <property type="entry name" value="FAS1_dom_sf"/>
</dbReference>
<dbReference type="Gene3D" id="2.30.180.10">
    <property type="entry name" value="FAS1 domain"/>
    <property type="match status" value="2"/>
</dbReference>
<gene>
    <name evidence="3" type="ORF">M409DRAFT_49204</name>
</gene>
<keyword evidence="4" id="KW-1185">Reference proteome</keyword>
<dbReference type="Proteomes" id="UP000799537">
    <property type="component" value="Unassembled WGS sequence"/>
</dbReference>
<evidence type="ECO:0000313" key="3">
    <source>
        <dbReference type="EMBL" id="KAF2172655.1"/>
    </source>
</evidence>
<name>A0A6A6D0E6_ZASCE</name>
<dbReference type="EMBL" id="ML993580">
    <property type="protein sequence ID" value="KAF2172655.1"/>
    <property type="molecule type" value="Genomic_DNA"/>
</dbReference>
<proteinExistence type="predicted"/>
<protein>
    <recommendedName>
        <fullName evidence="2">FAS1 domain-containing protein</fullName>
    </recommendedName>
</protein>
<accession>A0A6A6D0E6</accession>
<dbReference type="PANTHER" id="PTHR10900">
    <property type="entry name" value="PERIOSTIN-RELATED"/>
    <property type="match status" value="1"/>
</dbReference>
<dbReference type="GO" id="GO:0016236">
    <property type="term" value="P:macroautophagy"/>
    <property type="evidence" value="ECO:0007669"/>
    <property type="project" value="TreeGrafter"/>
</dbReference>
<feature type="domain" description="FAS1" evidence="2">
    <location>
        <begin position="19"/>
        <end position="171"/>
    </location>
</feature>
<reference evidence="3" key="1">
    <citation type="journal article" date="2020" name="Stud. Mycol.">
        <title>101 Dothideomycetes genomes: a test case for predicting lifestyles and emergence of pathogens.</title>
        <authorList>
            <person name="Haridas S."/>
            <person name="Albert R."/>
            <person name="Binder M."/>
            <person name="Bloem J."/>
            <person name="Labutti K."/>
            <person name="Salamov A."/>
            <person name="Andreopoulos B."/>
            <person name="Baker S."/>
            <person name="Barry K."/>
            <person name="Bills G."/>
            <person name="Bluhm B."/>
            <person name="Cannon C."/>
            <person name="Castanera R."/>
            <person name="Culley D."/>
            <person name="Daum C."/>
            <person name="Ezra D."/>
            <person name="Gonzalez J."/>
            <person name="Henrissat B."/>
            <person name="Kuo A."/>
            <person name="Liang C."/>
            <person name="Lipzen A."/>
            <person name="Lutzoni F."/>
            <person name="Magnuson J."/>
            <person name="Mondo S."/>
            <person name="Nolan M."/>
            <person name="Ohm R."/>
            <person name="Pangilinan J."/>
            <person name="Park H.-J."/>
            <person name="Ramirez L."/>
            <person name="Alfaro M."/>
            <person name="Sun H."/>
            <person name="Tritt A."/>
            <person name="Yoshinaga Y."/>
            <person name="Zwiers L.-H."/>
            <person name="Turgeon B."/>
            <person name="Goodwin S."/>
            <person name="Spatafora J."/>
            <person name="Crous P."/>
            <person name="Grigoriev I."/>
        </authorList>
    </citation>
    <scope>NUCLEOTIDE SEQUENCE</scope>
    <source>
        <strain evidence="3">ATCC 36951</strain>
    </source>
</reference>
<dbReference type="SMART" id="SM00554">
    <property type="entry name" value="FAS1"/>
    <property type="match status" value="2"/>
</dbReference>
<dbReference type="GeneID" id="54564448"/>
<dbReference type="PANTHER" id="PTHR10900:SF77">
    <property type="entry name" value="FI19380P1"/>
    <property type="match status" value="1"/>
</dbReference>
<sequence length="312" mass="34548">MRFQPLASCFFALLGEAAADSLRSVLSSRSSFSDLYNVLHFHDLLKDIDRIQNATYFAPNNDALKYLADFGINLTTADPSIARALLYYGLIDGQHSVESILQDDDIQLVQSALHPPLFTNVTDGQALKLRTKRNGEHSTVVLETGLQVLTKLVETDIRFDHGVLHGTSTNMVLPHNISETLNLGNLHEFLRLVKVTDLVPELESLADVTFLFPHDKAIQKLRPVLDILSPIQLAAFVRNHAIPNHVLYGKVIGSANKTLQTVAGGSATIRRYGKGQAYVNDIPIVREDILIYGGVAHIVDDVLFPDPREFPH</sequence>
<dbReference type="RefSeq" id="XP_033673544.1">
    <property type="nucleotide sequence ID" value="XM_033811176.1"/>
</dbReference>
<feature type="domain" description="FAS1" evidence="2">
    <location>
        <begin position="173"/>
        <end position="303"/>
    </location>
</feature>
<dbReference type="Pfam" id="PF02469">
    <property type="entry name" value="Fasciclin"/>
    <property type="match status" value="2"/>
</dbReference>
<dbReference type="InterPro" id="IPR050904">
    <property type="entry name" value="Adhesion/Biosynth-related"/>
</dbReference>
<dbReference type="OrthoDB" id="286301at2759"/>
<evidence type="ECO:0000259" key="2">
    <source>
        <dbReference type="PROSITE" id="PS50213"/>
    </source>
</evidence>
<keyword evidence="1" id="KW-0732">Signal</keyword>
<organism evidence="3 4">
    <name type="scientific">Zasmidium cellare ATCC 36951</name>
    <dbReference type="NCBI Taxonomy" id="1080233"/>
    <lineage>
        <taxon>Eukaryota</taxon>
        <taxon>Fungi</taxon>
        <taxon>Dikarya</taxon>
        <taxon>Ascomycota</taxon>
        <taxon>Pezizomycotina</taxon>
        <taxon>Dothideomycetes</taxon>
        <taxon>Dothideomycetidae</taxon>
        <taxon>Mycosphaerellales</taxon>
        <taxon>Mycosphaerellaceae</taxon>
        <taxon>Zasmidium</taxon>
    </lineage>
</organism>
<dbReference type="PROSITE" id="PS50213">
    <property type="entry name" value="FAS1"/>
    <property type="match status" value="2"/>
</dbReference>
<dbReference type="InterPro" id="IPR000782">
    <property type="entry name" value="FAS1_domain"/>
</dbReference>